<dbReference type="AlphaFoldDB" id="A0A4D6M0G5"/>
<evidence type="ECO:0000256" key="1">
    <source>
        <dbReference type="SAM" id="MobiDB-lite"/>
    </source>
</evidence>
<organism evidence="2 3">
    <name type="scientific">Vigna unguiculata</name>
    <name type="common">Cowpea</name>
    <dbReference type="NCBI Taxonomy" id="3917"/>
    <lineage>
        <taxon>Eukaryota</taxon>
        <taxon>Viridiplantae</taxon>
        <taxon>Streptophyta</taxon>
        <taxon>Embryophyta</taxon>
        <taxon>Tracheophyta</taxon>
        <taxon>Spermatophyta</taxon>
        <taxon>Magnoliopsida</taxon>
        <taxon>eudicotyledons</taxon>
        <taxon>Gunneridae</taxon>
        <taxon>Pentapetalae</taxon>
        <taxon>rosids</taxon>
        <taxon>fabids</taxon>
        <taxon>Fabales</taxon>
        <taxon>Fabaceae</taxon>
        <taxon>Papilionoideae</taxon>
        <taxon>50 kb inversion clade</taxon>
        <taxon>NPAAA clade</taxon>
        <taxon>indigoferoid/millettioid clade</taxon>
        <taxon>Phaseoleae</taxon>
        <taxon>Vigna</taxon>
    </lineage>
</organism>
<sequence length="85" mass="9774">MGSVRYANEEYAAEQPQGLPAVIAELTRWAAQNMELTFKEIGNQHRIPAIRKTQTEAEDHKKMQHKRGEPSACVKKEEGNQPEWR</sequence>
<accession>A0A4D6M0G5</accession>
<protein>
    <submittedName>
        <fullName evidence="2">Uncharacterized protein</fullName>
    </submittedName>
</protein>
<evidence type="ECO:0000313" key="3">
    <source>
        <dbReference type="Proteomes" id="UP000501690"/>
    </source>
</evidence>
<reference evidence="2 3" key="1">
    <citation type="submission" date="2019-04" db="EMBL/GenBank/DDBJ databases">
        <title>An improved genome assembly and genetic linkage map for asparagus bean, Vigna unguiculata ssp. sesquipedialis.</title>
        <authorList>
            <person name="Xia Q."/>
            <person name="Zhang R."/>
            <person name="Dong Y."/>
        </authorList>
    </citation>
    <scope>NUCLEOTIDE SEQUENCE [LARGE SCALE GENOMIC DNA]</scope>
    <source>
        <tissue evidence="2">Leaf</tissue>
    </source>
</reference>
<proteinExistence type="predicted"/>
<dbReference type="Proteomes" id="UP000501690">
    <property type="component" value="Linkage Group LG5"/>
</dbReference>
<feature type="compositionally biased region" description="Basic and acidic residues" evidence="1">
    <location>
        <begin position="53"/>
        <end position="85"/>
    </location>
</feature>
<feature type="region of interest" description="Disordered" evidence="1">
    <location>
        <begin position="47"/>
        <end position="85"/>
    </location>
</feature>
<name>A0A4D6M0G5_VIGUN</name>
<keyword evidence="3" id="KW-1185">Reference proteome</keyword>
<dbReference type="EMBL" id="CP039349">
    <property type="protein sequence ID" value="QCD93706.1"/>
    <property type="molecule type" value="Genomic_DNA"/>
</dbReference>
<evidence type="ECO:0000313" key="2">
    <source>
        <dbReference type="EMBL" id="QCD93706.1"/>
    </source>
</evidence>
<gene>
    <name evidence="2" type="ORF">DEO72_LG5g1782</name>
</gene>